<sequence>MKTTGMCSYRYLCLKENTGYISLCHACDNLHIAYGNFLLTLPQHVLPDFQRVLEAYAHNYRHTEVPHIREIYIPMPYMSLALYMSLDEVHELCTMIDAADSELQALQLMRLLTSNGPRH</sequence>
<dbReference type="InterPro" id="IPR046508">
    <property type="entry name" value="DUF6686"/>
</dbReference>
<keyword evidence="2" id="KW-1185">Reference proteome</keyword>
<reference evidence="1" key="1">
    <citation type="journal article" date="2014" name="Int. J. Syst. Evol. Microbiol.">
        <title>Complete genome sequence of Corynebacterium casei LMG S-19264T (=DSM 44701T), isolated from a smear-ripened cheese.</title>
        <authorList>
            <consortium name="US DOE Joint Genome Institute (JGI-PGF)"/>
            <person name="Walter F."/>
            <person name="Albersmeier A."/>
            <person name="Kalinowski J."/>
            <person name="Ruckert C."/>
        </authorList>
    </citation>
    <scope>NUCLEOTIDE SEQUENCE</scope>
    <source>
        <strain evidence="1">CGMCC 1.15290</strain>
    </source>
</reference>
<evidence type="ECO:0000313" key="2">
    <source>
        <dbReference type="Proteomes" id="UP000627292"/>
    </source>
</evidence>
<reference evidence="1" key="2">
    <citation type="submission" date="2020-09" db="EMBL/GenBank/DDBJ databases">
        <authorList>
            <person name="Sun Q."/>
            <person name="Zhou Y."/>
        </authorList>
    </citation>
    <scope>NUCLEOTIDE SEQUENCE</scope>
    <source>
        <strain evidence="1">CGMCC 1.15290</strain>
    </source>
</reference>
<dbReference type="Proteomes" id="UP000627292">
    <property type="component" value="Unassembled WGS sequence"/>
</dbReference>
<protein>
    <submittedName>
        <fullName evidence="1">Uncharacterized protein</fullName>
    </submittedName>
</protein>
<proteinExistence type="predicted"/>
<accession>A0A917MWH8</accession>
<comment type="caution">
    <text evidence="1">The sequence shown here is derived from an EMBL/GenBank/DDBJ whole genome shotgun (WGS) entry which is preliminary data.</text>
</comment>
<dbReference type="AlphaFoldDB" id="A0A917MWH8"/>
<organism evidence="1 2">
    <name type="scientific">Filimonas zeae</name>
    <dbReference type="NCBI Taxonomy" id="1737353"/>
    <lineage>
        <taxon>Bacteria</taxon>
        <taxon>Pseudomonadati</taxon>
        <taxon>Bacteroidota</taxon>
        <taxon>Chitinophagia</taxon>
        <taxon>Chitinophagales</taxon>
        <taxon>Chitinophagaceae</taxon>
        <taxon>Filimonas</taxon>
    </lineage>
</organism>
<dbReference type="EMBL" id="BMIB01000003">
    <property type="protein sequence ID" value="GGH70575.1"/>
    <property type="molecule type" value="Genomic_DNA"/>
</dbReference>
<name>A0A917MWH8_9BACT</name>
<dbReference type="Pfam" id="PF20391">
    <property type="entry name" value="DUF6686"/>
    <property type="match status" value="1"/>
</dbReference>
<gene>
    <name evidence="1" type="ORF">GCM10011379_29010</name>
</gene>
<evidence type="ECO:0000313" key="1">
    <source>
        <dbReference type="EMBL" id="GGH70575.1"/>
    </source>
</evidence>